<gene>
    <name evidence="2" type="ORF">VM1G_07237</name>
</gene>
<evidence type="ECO:0000313" key="2">
    <source>
        <dbReference type="EMBL" id="KUI71421.1"/>
    </source>
</evidence>
<sequence>MSEGQETNNNNAPLSYKQQLDEAAIKVKKSENNDEGGGGVVNKVVEKVSQYVPAVGNMLGKGQKEDNTPPEEVSKATEAPVRPHHDIQIEEFVRDQHRSNTDDLALGKQ</sequence>
<evidence type="ECO:0000256" key="1">
    <source>
        <dbReference type="SAM" id="MobiDB-lite"/>
    </source>
</evidence>
<accession>A0A194W4G7</accession>
<feature type="compositionally biased region" description="Basic and acidic residues" evidence="1">
    <location>
        <begin position="62"/>
        <end position="101"/>
    </location>
</feature>
<keyword evidence="3" id="KW-1185">Reference proteome</keyword>
<dbReference type="Proteomes" id="UP000078559">
    <property type="component" value="Chromosome 7"/>
</dbReference>
<dbReference type="EMBL" id="CM003104">
    <property type="protein sequence ID" value="KUI71421.1"/>
    <property type="molecule type" value="Genomic_DNA"/>
</dbReference>
<proteinExistence type="predicted"/>
<name>A0A194W4G7_CYTMA</name>
<dbReference type="AlphaFoldDB" id="A0A194W4G7"/>
<evidence type="ECO:0000313" key="3">
    <source>
        <dbReference type="Proteomes" id="UP000078559"/>
    </source>
</evidence>
<protein>
    <submittedName>
        <fullName evidence="2">Uncharacterized protein</fullName>
    </submittedName>
</protein>
<feature type="region of interest" description="Disordered" evidence="1">
    <location>
        <begin position="56"/>
        <end position="109"/>
    </location>
</feature>
<dbReference type="OrthoDB" id="3436397at2759"/>
<organism evidence="2 3">
    <name type="scientific">Cytospora mali</name>
    <name type="common">Apple Valsa canker fungus</name>
    <name type="synonym">Valsa mali</name>
    <dbReference type="NCBI Taxonomy" id="578113"/>
    <lineage>
        <taxon>Eukaryota</taxon>
        <taxon>Fungi</taxon>
        <taxon>Dikarya</taxon>
        <taxon>Ascomycota</taxon>
        <taxon>Pezizomycotina</taxon>
        <taxon>Sordariomycetes</taxon>
        <taxon>Sordariomycetidae</taxon>
        <taxon>Diaporthales</taxon>
        <taxon>Cytosporaceae</taxon>
        <taxon>Cytospora</taxon>
    </lineage>
</organism>
<reference evidence="2" key="1">
    <citation type="submission" date="2014-12" db="EMBL/GenBank/DDBJ databases">
        <title>Genome Sequence of Valsa Canker Pathogens Uncovers a Specific Adaption of Colonization on Woody Bark.</title>
        <authorList>
            <person name="Yin Z."/>
            <person name="Liu H."/>
            <person name="Gao X."/>
            <person name="Li Z."/>
            <person name="Song N."/>
            <person name="Ke X."/>
            <person name="Dai Q."/>
            <person name="Wu Y."/>
            <person name="Sun Y."/>
            <person name="Xu J.-R."/>
            <person name="Kang Z.K."/>
            <person name="Wang L."/>
            <person name="Huang L."/>
        </authorList>
    </citation>
    <scope>NUCLEOTIDE SEQUENCE [LARGE SCALE GENOMIC DNA]</scope>
    <source>
        <strain evidence="2">03-8</strain>
    </source>
</reference>